<gene>
    <name evidence="2" type="ORF">TBK1r_13270</name>
</gene>
<evidence type="ECO:0000313" key="3">
    <source>
        <dbReference type="Proteomes" id="UP000318081"/>
    </source>
</evidence>
<accession>A0ABX5XL26</accession>
<sequence length="32" mass="3433">MKSVGAIRAHQSQAGRQALDIRGTSGEEIVHE</sequence>
<evidence type="ECO:0000256" key="1">
    <source>
        <dbReference type="SAM" id="MobiDB-lite"/>
    </source>
</evidence>
<dbReference type="Proteomes" id="UP000318081">
    <property type="component" value="Chromosome"/>
</dbReference>
<dbReference type="EMBL" id="CP036432">
    <property type="protein sequence ID" value="QDV82397.1"/>
    <property type="molecule type" value="Genomic_DNA"/>
</dbReference>
<name>A0ABX5XL26_9BACT</name>
<reference evidence="2 3" key="1">
    <citation type="submission" date="2019-02" db="EMBL/GenBank/DDBJ databases">
        <title>Deep-cultivation of Planctomycetes and their phenomic and genomic characterization uncovers novel biology.</title>
        <authorList>
            <person name="Wiegand S."/>
            <person name="Jogler M."/>
            <person name="Boedeker C."/>
            <person name="Pinto D."/>
            <person name="Vollmers J."/>
            <person name="Rivas-Marin E."/>
            <person name="Kohn T."/>
            <person name="Peeters S.H."/>
            <person name="Heuer A."/>
            <person name="Rast P."/>
            <person name="Oberbeckmann S."/>
            <person name="Bunk B."/>
            <person name="Jeske O."/>
            <person name="Meyerdierks A."/>
            <person name="Storesund J.E."/>
            <person name="Kallscheuer N."/>
            <person name="Luecker S."/>
            <person name="Lage O.M."/>
            <person name="Pohl T."/>
            <person name="Merkel B.J."/>
            <person name="Hornburger P."/>
            <person name="Mueller R.-W."/>
            <person name="Bruemmer F."/>
            <person name="Labrenz M."/>
            <person name="Spormann A.M."/>
            <person name="Op den Camp H."/>
            <person name="Overmann J."/>
            <person name="Amann R."/>
            <person name="Jetten M.S.M."/>
            <person name="Mascher T."/>
            <person name="Medema M.H."/>
            <person name="Devos D.P."/>
            <person name="Kaster A.-K."/>
            <person name="Ovreas L."/>
            <person name="Rohde M."/>
            <person name="Galperin M.Y."/>
            <person name="Jogler C."/>
        </authorList>
    </citation>
    <scope>NUCLEOTIDE SEQUENCE [LARGE SCALE GENOMIC DNA]</scope>
    <source>
        <strain evidence="2 3">TBK1r</strain>
    </source>
</reference>
<evidence type="ECO:0000313" key="2">
    <source>
        <dbReference type="EMBL" id="QDV82397.1"/>
    </source>
</evidence>
<keyword evidence="3" id="KW-1185">Reference proteome</keyword>
<feature type="region of interest" description="Disordered" evidence="1">
    <location>
        <begin position="1"/>
        <end position="32"/>
    </location>
</feature>
<protein>
    <submittedName>
        <fullName evidence="2">Uncharacterized protein</fullName>
    </submittedName>
</protein>
<proteinExistence type="predicted"/>
<organism evidence="2 3">
    <name type="scientific">Stieleria magnilauensis</name>
    <dbReference type="NCBI Taxonomy" id="2527963"/>
    <lineage>
        <taxon>Bacteria</taxon>
        <taxon>Pseudomonadati</taxon>
        <taxon>Planctomycetota</taxon>
        <taxon>Planctomycetia</taxon>
        <taxon>Pirellulales</taxon>
        <taxon>Pirellulaceae</taxon>
        <taxon>Stieleria</taxon>
    </lineage>
</organism>